<comment type="subcellular location">
    <subcellularLocation>
        <location evidence="1">Cell membrane</location>
        <topology evidence="1">Peripheral membrane protein</topology>
    </subcellularLocation>
</comment>
<dbReference type="OrthoDB" id="9776369at2"/>
<dbReference type="Gene3D" id="3.40.50.300">
    <property type="entry name" value="P-loop containing nucleotide triphosphate hydrolases"/>
    <property type="match status" value="1"/>
</dbReference>
<dbReference type="GO" id="GO:0016887">
    <property type="term" value="F:ATP hydrolysis activity"/>
    <property type="evidence" value="ECO:0007669"/>
    <property type="project" value="InterPro"/>
</dbReference>
<accession>A0A1H3MAP1</accession>
<dbReference type="AlphaFoldDB" id="A0A1H3MAP1"/>
<keyword evidence="5 8" id="KW-0067">ATP-binding</keyword>
<feature type="domain" description="ABC transporter" evidence="7">
    <location>
        <begin position="2"/>
        <end position="249"/>
    </location>
</feature>
<gene>
    <name evidence="8" type="ORF">SAMN05660462_00771</name>
</gene>
<keyword evidence="3" id="KW-1003">Cell membrane</keyword>
<dbReference type="InterPro" id="IPR027417">
    <property type="entry name" value="P-loop_NTPase"/>
</dbReference>
<proteinExistence type="predicted"/>
<keyword evidence="6" id="KW-0472">Membrane</keyword>
<dbReference type="GO" id="GO:0005886">
    <property type="term" value="C:plasma membrane"/>
    <property type="evidence" value="ECO:0007669"/>
    <property type="project" value="UniProtKB-SubCell"/>
</dbReference>
<sequence length="258" mass="28666">MLKLNNICKTFNLGDINEESIFHGVSLEVKDDDFICIVGSNGAGKSTLLNIVSGKLGIDRGSIILNGEDITDQVESQRCKKISRIFQDPSLGTVPSMTVHENLSMALNKGKKFNFSLLIDKKNESLFKESLKILDLGLEDKLEVDVSKLSGGQRQSLALIMSALTDPRLLLLDEHTAALDPKTSEIVMAITDRIVKEKKLATLMVTHNIDHAIRYGNRLIMMHRGQIILDVSGEEKKNLTKEKLLSLFKDVSDRSLFS</sequence>
<evidence type="ECO:0000256" key="3">
    <source>
        <dbReference type="ARBA" id="ARBA00022475"/>
    </source>
</evidence>
<dbReference type="InterPro" id="IPR003593">
    <property type="entry name" value="AAA+_ATPase"/>
</dbReference>
<dbReference type="PANTHER" id="PTHR42788:SF7">
    <property type="entry name" value="NITRATE ABC TRANSPORTER ATP-BINDING PROTEIN"/>
    <property type="match status" value="1"/>
</dbReference>
<reference evidence="8 9" key="1">
    <citation type="submission" date="2016-10" db="EMBL/GenBank/DDBJ databases">
        <authorList>
            <person name="de Groot N.N."/>
        </authorList>
    </citation>
    <scope>NUCLEOTIDE SEQUENCE [LARGE SCALE GENOMIC DNA]</scope>
    <source>
        <strain evidence="8 9">DSM 21650</strain>
    </source>
</reference>
<evidence type="ECO:0000313" key="9">
    <source>
        <dbReference type="Proteomes" id="UP000198625"/>
    </source>
</evidence>
<dbReference type="SMART" id="SM00382">
    <property type="entry name" value="AAA"/>
    <property type="match status" value="1"/>
</dbReference>
<dbReference type="Proteomes" id="UP000198625">
    <property type="component" value="Unassembled WGS sequence"/>
</dbReference>
<dbReference type="Pfam" id="PF00005">
    <property type="entry name" value="ABC_tran"/>
    <property type="match status" value="1"/>
</dbReference>
<dbReference type="EMBL" id="FNQE01000006">
    <property type="protein sequence ID" value="SDY73751.1"/>
    <property type="molecule type" value="Genomic_DNA"/>
</dbReference>
<evidence type="ECO:0000259" key="7">
    <source>
        <dbReference type="PROSITE" id="PS50893"/>
    </source>
</evidence>
<keyword evidence="4" id="KW-0547">Nucleotide-binding</keyword>
<evidence type="ECO:0000256" key="5">
    <source>
        <dbReference type="ARBA" id="ARBA00022840"/>
    </source>
</evidence>
<evidence type="ECO:0000256" key="1">
    <source>
        <dbReference type="ARBA" id="ARBA00004202"/>
    </source>
</evidence>
<dbReference type="SUPFAM" id="SSF52540">
    <property type="entry name" value="P-loop containing nucleoside triphosphate hydrolases"/>
    <property type="match status" value="1"/>
</dbReference>
<dbReference type="InterPro" id="IPR050166">
    <property type="entry name" value="ABC_transporter_ATP-bind"/>
</dbReference>
<dbReference type="PANTHER" id="PTHR42788">
    <property type="entry name" value="TAURINE IMPORT ATP-BINDING PROTEIN-RELATED"/>
    <property type="match status" value="1"/>
</dbReference>
<dbReference type="STRING" id="415015.SAMN05660462_00771"/>
<evidence type="ECO:0000256" key="2">
    <source>
        <dbReference type="ARBA" id="ARBA00022448"/>
    </source>
</evidence>
<dbReference type="PROSITE" id="PS50893">
    <property type="entry name" value="ABC_TRANSPORTER_2"/>
    <property type="match status" value="1"/>
</dbReference>
<keyword evidence="2" id="KW-0813">Transport</keyword>
<evidence type="ECO:0000256" key="4">
    <source>
        <dbReference type="ARBA" id="ARBA00022741"/>
    </source>
</evidence>
<keyword evidence="9" id="KW-1185">Reference proteome</keyword>
<name>A0A1H3MAP1_9FIRM</name>
<evidence type="ECO:0000313" key="8">
    <source>
        <dbReference type="EMBL" id="SDY73751.1"/>
    </source>
</evidence>
<dbReference type="RefSeq" id="WP_091727465.1">
    <property type="nucleotide sequence ID" value="NZ_FNQE01000006.1"/>
</dbReference>
<organism evidence="8 9">
    <name type="scientific">Proteiniborus ethanoligenes</name>
    <dbReference type="NCBI Taxonomy" id="415015"/>
    <lineage>
        <taxon>Bacteria</taxon>
        <taxon>Bacillati</taxon>
        <taxon>Bacillota</taxon>
        <taxon>Clostridia</taxon>
        <taxon>Eubacteriales</taxon>
        <taxon>Proteiniborus</taxon>
    </lineage>
</organism>
<dbReference type="InterPro" id="IPR003439">
    <property type="entry name" value="ABC_transporter-like_ATP-bd"/>
</dbReference>
<evidence type="ECO:0000256" key="6">
    <source>
        <dbReference type="ARBA" id="ARBA00023136"/>
    </source>
</evidence>
<protein>
    <submittedName>
        <fullName evidence="8">Putative ABC transport system ATP-binding protein</fullName>
    </submittedName>
</protein>
<dbReference type="GO" id="GO:0005524">
    <property type="term" value="F:ATP binding"/>
    <property type="evidence" value="ECO:0007669"/>
    <property type="project" value="UniProtKB-KW"/>
</dbReference>